<dbReference type="InterPro" id="IPR000627">
    <property type="entry name" value="Intradiol_dOase_C"/>
</dbReference>
<sequence length="281" mass="30747">MRNLDEATITQAVLARHSSTADARLCEVMTSLVQHLHAFARDIKLTEEEWRGGIAFLEQVGKACSSDRQEFVLLSHTLGLSTLVLAQNDRKPTGCTEATAFDMPQTRNTTMYDLGADISAGLHGAKGYMSGTIRDAKGNPVPHAAIQVSQPGSDVHNPVANDTDHALLQSDPLGRYFFSTVVPQSHRVLHDGPVGSMLTALNRHAWRPAHLKFVISAPGYKRLVTHVFREGDPYLDSDALFGVRSSLITHWAQQPPGETPDGTVSNDPFYTLAFDFCLAKE</sequence>
<dbReference type="GO" id="GO:0047074">
    <property type="term" value="F:4-hydroxycatechol 1,2-dioxygenase activity"/>
    <property type="evidence" value="ECO:0007669"/>
    <property type="project" value="UniProtKB-EC"/>
</dbReference>
<proteinExistence type="inferred from homology"/>
<name>A0A5E6U595_PSEFL</name>
<dbReference type="SUPFAM" id="SSF49482">
    <property type="entry name" value="Aromatic compound dioxygenase"/>
    <property type="match status" value="1"/>
</dbReference>
<dbReference type="GO" id="GO:0009712">
    <property type="term" value="P:catechol-containing compound metabolic process"/>
    <property type="evidence" value="ECO:0007669"/>
    <property type="project" value="InterPro"/>
</dbReference>
<evidence type="ECO:0000313" key="9">
    <source>
        <dbReference type="EMBL" id="VVP31553.1"/>
    </source>
</evidence>
<dbReference type="PANTHER" id="PTHR33711">
    <property type="entry name" value="DIOXYGENASE, PUTATIVE (AFU_ORTHOLOGUE AFUA_2G02910)-RELATED"/>
    <property type="match status" value="1"/>
</dbReference>
<evidence type="ECO:0000256" key="3">
    <source>
        <dbReference type="ARBA" id="ARBA00022723"/>
    </source>
</evidence>
<comment type="similarity">
    <text evidence="2">Belongs to the intradiol ring-cleavage dioxygenase family.</text>
</comment>
<keyword evidence="3" id="KW-0479">Metal-binding</keyword>
<accession>A0A5E6U595</accession>
<dbReference type="PANTHER" id="PTHR33711:SF7">
    <property type="entry name" value="INTRADIOL RING-CLEAVAGE DIOXYGENASES DOMAIN-CONTAINING PROTEIN-RELATED"/>
    <property type="match status" value="1"/>
</dbReference>
<feature type="domain" description="Intradiol ring-cleavage dioxygenases" evidence="7">
    <location>
        <begin position="124"/>
        <end position="276"/>
    </location>
</feature>
<dbReference type="EMBL" id="CABVII010000022">
    <property type="protein sequence ID" value="VVP31553.1"/>
    <property type="molecule type" value="Genomic_DNA"/>
</dbReference>
<keyword evidence="5 9" id="KW-0560">Oxidoreductase</keyword>
<dbReference type="GO" id="GO:0008199">
    <property type="term" value="F:ferric iron binding"/>
    <property type="evidence" value="ECO:0007669"/>
    <property type="project" value="InterPro"/>
</dbReference>
<dbReference type="InterPro" id="IPR007535">
    <property type="entry name" value="Catechol_dOase_N"/>
</dbReference>
<dbReference type="Gene3D" id="2.60.130.10">
    <property type="entry name" value="Aromatic compound dioxygenase"/>
    <property type="match status" value="1"/>
</dbReference>
<organism evidence="9 10">
    <name type="scientific">Pseudomonas fluorescens</name>
    <dbReference type="NCBI Taxonomy" id="294"/>
    <lineage>
        <taxon>Bacteria</taxon>
        <taxon>Pseudomonadati</taxon>
        <taxon>Pseudomonadota</taxon>
        <taxon>Gammaproteobacteria</taxon>
        <taxon>Pseudomonadales</taxon>
        <taxon>Pseudomonadaceae</taxon>
        <taxon>Pseudomonas</taxon>
    </lineage>
</organism>
<reference evidence="9 10" key="1">
    <citation type="submission" date="2019-09" db="EMBL/GenBank/DDBJ databases">
        <authorList>
            <person name="Chandra G."/>
            <person name="Truman W A."/>
        </authorList>
    </citation>
    <scope>NUCLEOTIDE SEQUENCE [LARGE SCALE GENOMIC DNA]</scope>
    <source>
        <strain evidence="9">PS862</strain>
    </source>
</reference>
<evidence type="ECO:0000259" key="7">
    <source>
        <dbReference type="Pfam" id="PF00775"/>
    </source>
</evidence>
<dbReference type="AlphaFoldDB" id="A0A5E6U595"/>
<dbReference type="Proteomes" id="UP000385207">
    <property type="component" value="Unassembled WGS sequence"/>
</dbReference>
<dbReference type="RefSeq" id="WP_150746502.1">
    <property type="nucleotide sequence ID" value="NZ_CABVHE010000031.1"/>
</dbReference>
<evidence type="ECO:0000256" key="1">
    <source>
        <dbReference type="ARBA" id="ARBA00001965"/>
    </source>
</evidence>
<dbReference type="InterPro" id="IPR015889">
    <property type="entry name" value="Intradiol_dOase_core"/>
</dbReference>
<evidence type="ECO:0000256" key="5">
    <source>
        <dbReference type="ARBA" id="ARBA00023002"/>
    </source>
</evidence>
<comment type="cofactor">
    <cofactor evidence="1">
        <name>Fe(3+)</name>
        <dbReference type="ChEBI" id="CHEBI:29034"/>
    </cofactor>
</comment>
<dbReference type="OrthoDB" id="9800887at2"/>
<protein>
    <submittedName>
        <fullName evidence="9">Hydroxyquinol 1,2-dioxygenase</fullName>
        <ecNumber evidence="9">1.13.11.37</ecNumber>
    </submittedName>
</protein>
<evidence type="ECO:0000259" key="8">
    <source>
        <dbReference type="Pfam" id="PF04444"/>
    </source>
</evidence>
<keyword evidence="6" id="KW-0408">Iron</keyword>
<keyword evidence="4 9" id="KW-0223">Dioxygenase</keyword>
<dbReference type="EC" id="1.13.11.37" evidence="9"/>
<evidence type="ECO:0000256" key="4">
    <source>
        <dbReference type="ARBA" id="ARBA00022964"/>
    </source>
</evidence>
<dbReference type="InterPro" id="IPR050770">
    <property type="entry name" value="Intradiol_RC_Dioxygenase"/>
</dbReference>
<dbReference type="GO" id="GO:0018576">
    <property type="term" value="F:catechol 1,2-dioxygenase activity"/>
    <property type="evidence" value="ECO:0007669"/>
    <property type="project" value="InterPro"/>
</dbReference>
<dbReference type="Pfam" id="PF04444">
    <property type="entry name" value="Dioxygenase_N"/>
    <property type="match status" value="1"/>
</dbReference>
<dbReference type="Pfam" id="PF00775">
    <property type="entry name" value="Dioxygenase_C"/>
    <property type="match status" value="1"/>
</dbReference>
<evidence type="ECO:0000256" key="2">
    <source>
        <dbReference type="ARBA" id="ARBA00007825"/>
    </source>
</evidence>
<evidence type="ECO:0000256" key="6">
    <source>
        <dbReference type="ARBA" id="ARBA00023004"/>
    </source>
</evidence>
<feature type="domain" description="Catechol dioxygenase N-terminal" evidence="8">
    <location>
        <begin position="22"/>
        <end position="95"/>
    </location>
</feature>
<gene>
    <name evidence="9" type="primary">npcC</name>
    <name evidence="9" type="ORF">PS862_04395</name>
</gene>
<evidence type="ECO:0000313" key="10">
    <source>
        <dbReference type="Proteomes" id="UP000385207"/>
    </source>
</evidence>